<sequence length="248" mass="28574">MTGLELYREIDRWYEETRTNLNQLLKHDSQPFQSPEDIKAPLRIMVFAMECEGMLVQLNRAVGDLWWSSIEDIELKLRGIRDTIGRLVADSIVQGLLEQKYSPEDYGIQVERQKSGFTLKIPYELISMSDLFLVRSKRINGLSHLYTVREAWIALMRGISLKLKEHGHYPLLRARVKVCIEITHSIPLDPDHFWIRPLIDGLCQSGILMNDDAKRLVFILSYKSAMSSNSVVIDVEELDDIAANKPCE</sequence>
<keyword evidence="2" id="KW-1185">Reference proteome</keyword>
<keyword evidence="1" id="KW-0614">Plasmid</keyword>
<dbReference type="KEGG" id="aaco:K1I37_21190"/>
<reference evidence="2" key="1">
    <citation type="journal article" date="2022" name="G3 (Bethesda)">
        <title>Unveiling the complete genome sequence of Alicyclobacillus acidoterrestris DSM 3922T, a taint-producing strain.</title>
        <authorList>
            <person name="Leonardo I.C."/>
            <person name="Barreto Crespo M.T."/>
            <person name="Gaspar F.B."/>
        </authorList>
    </citation>
    <scope>NUCLEOTIDE SEQUENCE [LARGE SCALE GENOMIC DNA]</scope>
    <source>
        <strain evidence="2">DSM 3922</strain>
    </source>
</reference>
<dbReference type="Proteomes" id="UP000829401">
    <property type="component" value="Plasmid pDSM3922.1"/>
</dbReference>
<protein>
    <submittedName>
        <fullName evidence="1">Uncharacterized protein</fullName>
    </submittedName>
</protein>
<dbReference type="AlphaFoldDB" id="T0D201"/>
<evidence type="ECO:0000313" key="1">
    <source>
        <dbReference type="EMBL" id="UNO50986.1"/>
    </source>
</evidence>
<evidence type="ECO:0000313" key="2">
    <source>
        <dbReference type="Proteomes" id="UP000829401"/>
    </source>
</evidence>
<dbReference type="OrthoDB" id="2374950at2"/>
<geneLocation type="plasmid" evidence="2">
    <name>pDSM3922.1</name>
</geneLocation>
<accession>A0A9E6ZNE1</accession>
<organism evidence="1 2">
    <name type="scientific">Alicyclobacillus acidoterrestris (strain ATCC 49025 / DSM 3922 / CIP 106132 / NCIMB 13137 / GD3B)</name>
    <dbReference type="NCBI Taxonomy" id="1356854"/>
    <lineage>
        <taxon>Bacteria</taxon>
        <taxon>Bacillati</taxon>
        <taxon>Bacillota</taxon>
        <taxon>Bacilli</taxon>
        <taxon>Bacillales</taxon>
        <taxon>Alicyclobacillaceae</taxon>
        <taxon>Alicyclobacillus</taxon>
    </lineage>
</organism>
<gene>
    <name evidence="1" type="ORF">K1I37_21190</name>
</gene>
<name>T0D201_ALIAG</name>
<dbReference type="EMBL" id="CP080468">
    <property type="protein sequence ID" value="UNO50986.1"/>
    <property type="molecule type" value="Genomic_DNA"/>
</dbReference>
<dbReference type="RefSeq" id="WP_021297480.1">
    <property type="nucleotide sequence ID" value="NZ_AURB01000155.1"/>
</dbReference>
<accession>T0D201</accession>
<proteinExistence type="predicted"/>